<dbReference type="PANTHER" id="PTHR35145">
    <property type="entry name" value="CYTOPLASMIC PROTEIN-RELATED"/>
    <property type="match status" value="1"/>
</dbReference>
<accession>A0A511YCE7</accession>
<dbReference type="InterPro" id="IPR007351">
    <property type="entry name" value="YjbR"/>
</dbReference>
<dbReference type="InterPro" id="IPR058532">
    <property type="entry name" value="YjbR/MT2646/Rv2570-like"/>
</dbReference>
<dbReference type="AlphaFoldDB" id="A0A511YCE7"/>
<dbReference type="InterPro" id="IPR038056">
    <property type="entry name" value="YjbR-like_sf"/>
</dbReference>
<sequence>MIYIDGIFFLKFTTFEININNHYHLSFIKSMDANEILDYCLAKKGVTETFPFDNETLVMKVGTKMFLLMGLERQPLSINVKTDPEWSAELREQHPQITGAFHMNKTHWNSVMVDGLKRDLIYKLIDQSYELVFNSLTKKAKEEIINS</sequence>
<comment type="caution">
    <text evidence="1">The sequence shown here is derived from an EMBL/GenBank/DDBJ whole genome shotgun (WGS) entry which is preliminary data.</text>
</comment>
<dbReference type="Gene3D" id="3.90.1150.30">
    <property type="match status" value="1"/>
</dbReference>
<dbReference type="SUPFAM" id="SSF142906">
    <property type="entry name" value="YjbR-like"/>
    <property type="match status" value="1"/>
</dbReference>
<dbReference type="Pfam" id="PF04237">
    <property type="entry name" value="YjbR"/>
    <property type="match status" value="1"/>
</dbReference>
<evidence type="ECO:0000313" key="1">
    <source>
        <dbReference type="EMBL" id="GEN72864.1"/>
    </source>
</evidence>
<evidence type="ECO:0008006" key="3">
    <source>
        <dbReference type="Google" id="ProtNLM"/>
    </source>
</evidence>
<gene>
    <name evidence="1" type="ORF">CLA01_29360</name>
</gene>
<reference evidence="1 2" key="1">
    <citation type="submission" date="2019-07" db="EMBL/GenBank/DDBJ databases">
        <title>Whole genome shotgun sequence of Chryseobacterium lathyri NBRC 105250.</title>
        <authorList>
            <person name="Hosoyama A."/>
            <person name="Uohara A."/>
            <person name="Ohji S."/>
            <person name="Ichikawa N."/>
        </authorList>
    </citation>
    <scope>NUCLEOTIDE SEQUENCE [LARGE SCALE GENOMIC DNA]</scope>
    <source>
        <strain evidence="1 2">NBRC 105250</strain>
    </source>
</reference>
<proteinExistence type="predicted"/>
<name>A0A511YCE7_9FLAO</name>
<protein>
    <recommendedName>
        <fullName evidence="3">MmcQ-like protein</fullName>
    </recommendedName>
</protein>
<organism evidence="1 2">
    <name type="scientific">Chryseobacterium lathyri</name>
    <dbReference type="NCBI Taxonomy" id="395933"/>
    <lineage>
        <taxon>Bacteria</taxon>
        <taxon>Pseudomonadati</taxon>
        <taxon>Bacteroidota</taxon>
        <taxon>Flavobacteriia</taxon>
        <taxon>Flavobacteriales</taxon>
        <taxon>Weeksellaceae</taxon>
        <taxon>Chryseobacterium group</taxon>
        <taxon>Chryseobacterium</taxon>
    </lineage>
</organism>
<evidence type="ECO:0000313" key="2">
    <source>
        <dbReference type="Proteomes" id="UP000321150"/>
    </source>
</evidence>
<dbReference type="Proteomes" id="UP000321150">
    <property type="component" value="Unassembled WGS sequence"/>
</dbReference>
<dbReference type="EMBL" id="BJYI01000010">
    <property type="protein sequence ID" value="GEN72864.1"/>
    <property type="molecule type" value="Genomic_DNA"/>
</dbReference>
<dbReference type="PANTHER" id="PTHR35145:SF1">
    <property type="entry name" value="CYTOPLASMIC PROTEIN"/>
    <property type="match status" value="1"/>
</dbReference>